<keyword evidence="10" id="KW-0508">mRNA splicing</keyword>
<dbReference type="Proteomes" id="UP000198341">
    <property type="component" value="Chromosome 5"/>
</dbReference>
<dbReference type="GO" id="GO:0000184">
    <property type="term" value="P:nuclear-transcribed mRNA catabolic process, nonsense-mediated decay"/>
    <property type="evidence" value="ECO:0007669"/>
    <property type="project" value="UniProtKB-KW"/>
</dbReference>
<sequence>MENNSEDEEERREERQMDGGRRQKGRGFENADIIDDEVKHSRNDRYETLRDSEGERGQPQKSIEGWVVLVTGVHEEAQEEDVHENFGDFGEISNLHLNLDRRTGFVKGYCLIEYKEKEEAKSAIENMDGKLMLDQEVRVDWAFVNAPEKKSRRSIRR</sequence>
<dbReference type="STRING" id="41875.K8EVW1"/>
<evidence type="ECO:0000256" key="9">
    <source>
        <dbReference type="ARBA" id="ARBA00023161"/>
    </source>
</evidence>
<comment type="subcellular location">
    <subcellularLocation>
        <location evidence="2">Cytoplasm</location>
    </subcellularLocation>
    <subcellularLocation>
        <location evidence="1">Nucleus</location>
    </subcellularLocation>
</comment>
<dbReference type="RefSeq" id="XP_007513037.1">
    <property type="nucleotide sequence ID" value="XM_007512975.1"/>
</dbReference>
<dbReference type="GO" id="GO:0006397">
    <property type="term" value="P:mRNA processing"/>
    <property type="evidence" value="ECO:0007669"/>
    <property type="project" value="UniProtKB-KW"/>
</dbReference>
<dbReference type="GO" id="GO:0005737">
    <property type="term" value="C:cytoplasm"/>
    <property type="evidence" value="ECO:0007669"/>
    <property type="project" value="UniProtKB-SubCell"/>
</dbReference>
<accession>K8EVW1</accession>
<dbReference type="AlphaFoldDB" id="K8EVW1"/>
<evidence type="ECO:0000256" key="5">
    <source>
        <dbReference type="ARBA" id="ARBA00022490"/>
    </source>
</evidence>
<evidence type="ECO:0000256" key="4">
    <source>
        <dbReference type="ARBA" id="ARBA00022448"/>
    </source>
</evidence>
<dbReference type="PANTHER" id="PTHR45894">
    <property type="entry name" value="RNA-BINDING PROTEIN 8A"/>
    <property type="match status" value="1"/>
</dbReference>
<dbReference type="InterPro" id="IPR035979">
    <property type="entry name" value="RBD_domain_sf"/>
</dbReference>
<dbReference type="Pfam" id="PF00076">
    <property type="entry name" value="RRM_1"/>
    <property type="match status" value="1"/>
</dbReference>
<keyword evidence="9" id="KW-0866">Nonsense-mediated mRNA decay</keyword>
<protein>
    <recommendedName>
        <fullName evidence="12">RNA-binding protein 8A</fullName>
    </recommendedName>
</protein>
<dbReference type="GO" id="GO:0005634">
    <property type="term" value="C:nucleus"/>
    <property type="evidence" value="ECO:0007669"/>
    <property type="project" value="UniProtKB-SubCell"/>
</dbReference>
<dbReference type="GO" id="GO:0008380">
    <property type="term" value="P:RNA splicing"/>
    <property type="evidence" value="ECO:0007669"/>
    <property type="project" value="UniProtKB-KW"/>
</dbReference>
<dbReference type="eggNOG" id="KOG0130">
    <property type="taxonomic scope" value="Eukaryota"/>
</dbReference>
<dbReference type="InterPro" id="IPR000504">
    <property type="entry name" value="RRM_dom"/>
</dbReference>
<evidence type="ECO:0000313" key="16">
    <source>
        <dbReference type="EMBL" id="CCO16595.1"/>
    </source>
</evidence>
<keyword evidence="17" id="KW-1185">Reference proteome</keyword>
<dbReference type="PRINTS" id="PR01738">
    <property type="entry name" value="RNABINDINGM8"/>
</dbReference>
<feature type="compositionally biased region" description="Basic and acidic residues" evidence="14">
    <location>
        <begin position="36"/>
        <end position="58"/>
    </location>
</feature>
<evidence type="ECO:0000256" key="10">
    <source>
        <dbReference type="ARBA" id="ARBA00023187"/>
    </source>
</evidence>
<evidence type="ECO:0000256" key="6">
    <source>
        <dbReference type="ARBA" id="ARBA00022664"/>
    </source>
</evidence>
<dbReference type="SUPFAM" id="SSF54928">
    <property type="entry name" value="RNA-binding domain, RBD"/>
    <property type="match status" value="1"/>
</dbReference>
<dbReference type="GO" id="GO:0006417">
    <property type="term" value="P:regulation of translation"/>
    <property type="evidence" value="ECO:0007669"/>
    <property type="project" value="UniProtKB-KW"/>
</dbReference>
<evidence type="ECO:0000256" key="14">
    <source>
        <dbReference type="SAM" id="MobiDB-lite"/>
    </source>
</evidence>
<evidence type="ECO:0000259" key="15">
    <source>
        <dbReference type="PROSITE" id="PS50102"/>
    </source>
</evidence>
<gene>
    <name evidence="16" type="ORF">Bathy05g03110</name>
</gene>
<dbReference type="InterPro" id="IPR008111">
    <property type="entry name" value="RNA-bd_8"/>
</dbReference>
<feature type="compositionally biased region" description="Basic and acidic residues" evidence="14">
    <location>
        <begin position="12"/>
        <end position="29"/>
    </location>
</feature>
<dbReference type="GO" id="GO:0003729">
    <property type="term" value="F:mRNA binding"/>
    <property type="evidence" value="ECO:0007669"/>
    <property type="project" value="InterPro"/>
</dbReference>
<feature type="compositionally biased region" description="Acidic residues" evidence="14">
    <location>
        <begin position="1"/>
        <end position="11"/>
    </location>
</feature>
<feature type="region of interest" description="Disordered" evidence="14">
    <location>
        <begin position="1"/>
        <end position="61"/>
    </location>
</feature>
<evidence type="ECO:0000256" key="13">
    <source>
        <dbReference type="PROSITE-ProRule" id="PRU00176"/>
    </source>
</evidence>
<dbReference type="SMART" id="SM00360">
    <property type="entry name" value="RRM"/>
    <property type="match status" value="1"/>
</dbReference>
<evidence type="ECO:0000256" key="7">
    <source>
        <dbReference type="ARBA" id="ARBA00022845"/>
    </source>
</evidence>
<keyword evidence="11" id="KW-0539">Nucleus</keyword>
<dbReference type="GeneID" id="19015814"/>
<comment type="similarity">
    <text evidence="3">Belongs to the RBM8A family.</text>
</comment>
<name>K8EVW1_9CHLO</name>
<evidence type="ECO:0000256" key="3">
    <source>
        <dbReference type="ARBA" id="ARBA00007987"/>
    </source>
</evidence>
<keyword evidence="7" id="KW-0810">Translation regulation</keyword>
<proteinExistence type="inferred from homology"/>
<keyword evidence="4" id="KW-0813">Transport</keyword>
<dbReference type="CDD" id="cd12324">
    <property type="entry name" value="RRM_RBM8"/>
    <property type="match status" value="1"/>
</dbReference>
<evidence type="ECO:0000313" key="17">
    <source>
        <dbReference type="Proteomes" id="UP000198341"/>
    </source>
</evidence>
<dbReference type="OrthoDB" id="15688at2759"/>
<evidence type="ECO:0000256" key="1">
    <source>
        <dbReference type="ARBA" id="ARBA00004123"/>
    </source>
</evidence>
<evidence type="ECO:0000256" key="12">
    <source>
        <dbReference type="ARBA" id="ARBA00077711"/>
    </source>
</evidence>
<dbReference type="FunFam" id="3.30.70.330:FF:000525">
    <property type="entry name" value="RNA-binding protein 8A"/>
    <property type="match status" value="1"/>
</dbReference>
<dbReference type="EMBL" id="FO082274">
    <property type="protein sequence ID" value="CCO16595.1"/>
    <property type="molecule type" value="Genomic_DNA"/>
</dbReference>
<evidence type="ECO:0000256" key="2">
    <source>
        <dbReference type="ARBA" id="ARBA00004496"/>
    </source>
</evidence>
<dbReference type="InterPro" id="IPR012677">
    <property type="entry name" value="Nucleotide-bd_a/b_plait_sf"/>
</dbReference>
<evidence type="ECO:0000256" key="11">
    <source>
        <dbReference type="ARBA" id="ARBA00023242"/>
    </source>
</evidence>
<keyword evidence="5" id="KW-0963">Cytoplasm</keyword>
<keyword evidence="8 13" id="KW-0694">RNA-binding</keyword>
<evidence type="ECO:0000256" key="8">
    <source>
        <dbReference type="ARBA" id="ARBA00022884"/>
    </source>
</evidence>
<organism evidence="16 17">
    <name type="scientific">Bathycoccus prasinos</name>
    <dbReference type="NCBI Taxonomy" id="41875"/>
    <lineage>
        <taxon>Eukaryota</taxon>
        <taxon>Viridiplantae</taxon>
        <taxon>Chlorophyta</taxon>
        <taxon>Mamiellophyceae</taxon>
        <taxon>Mamiellales</taxon>
        <taxon>Bathycoccaceae</taxon>
        <taxon>Bathycoccus</taxon>
    </lineage>
</organism>
<dbReference type="Gene3D" id="3.30.70.330">
    <property type="match status" value="1"/>
</dbReference>
<keyword evidence="6" id="KW-0507">mRNA processing</keyword>
<dbReference type="PROSITE" id="PS50102">
    <property type="entry name" value="RRM"/>
    <property type="match status" value="1"/>
</dbReference>
<reference evidence="16 17" key="1">
    <citation type="submission" date="2011-10" db="EMBL/GenBank/DDBJ databases">
        <authorList>
            <person name="Genoscope - CEA"/>
        </authorList>
    </citation>
    <scope>NUCLEOTIDE SEQUENCE [LARGE SCALE GENOMIC DNA]</scope>
    <source>
        <strain evidence="16 17">RCC 1105</strain>
    </source>
</reference>
<feature type="domain" description="RRM" evidence="15">
    <location>
        <begin position="66"/>
        <end position="144"/>
    </location>
</feature>
<dbReference type="InterPro" id="IPR033744">
    <property type="entry name" value="RRM_RBM8"/>
</dbReference>
<dbReference type="KEGG" id="bpg:Bathy05g03110"/>